<gene>
    <name evidence="2" type="ORF">ISF26_01440</name>
</gene>
<dbReference type="RefSeq" id="WP_230842005.1">
    <property type="nucleotide sequence ID" value="NZ_CP063845.1"/>
</dbReference>
<accession>A0ABY3PMV4</accession>
<proteinExistence type="predicted"/>
<feature type="chain" id="PRO_5047350515" evidence="1">
    <location>
        <begin position="28"/>
        <end position="146"/>
    </location>
</feature>
<evidence type="ECO:0000256" key="1">
    <source>
        <dbReference type="SAM" id="SignalP"/>
    </source>
</evidence>
<reference evidence="2 3" key="1">
    <citation type="journal article" date="2021" name="Genome Biol. Evol.">
        <title>Complete Genome Sequencing of a Novel Gloeobacter Species from a Waterfall Cave in Mexico.</title>
        <authorList>
            <person name="Saw J.H."/>
            <person name="Cardona T."/>
            <person name="Montejano G."/>
        </authorList>
    </citation>
    <scope>NUCLEOTIDE SEQUENCE [LARGE SCALE GENOMIC DNA]</scope>
    <source>
        <strain evidence="2">MG652769</strain>
    </source>
</reference>
<feature type="signal peptide" evidence="1">
    <location>
        <begin position="1"/>
        <end position="27"/>
    </location>
</feature>
<keyword evidence="1" id="KW-0732">Signal</keyword>
<name>A0ABY3PMV4_9CYAN</name>
<protein>
    <submittedName>
        <fullName evidence="2">Uncharacterized protein</fullName>
    </submittedName>
</protein>
<keyword evidence="3" id="KW-1185">Reference proteome</keyword>
<dbReference type="Proteomes" id="UP001054846">
    <property type="component" value="Chromosome"/>
</dbReference>
<organism evidence="2 3">
    <name type="scientific">Gloeobacter morelensis MG652769</name>
    <dbReference type="NCBI Taxonomy" id="2781736"/>
    <lineage>
        <taxon>Bacteria</taxon>
        <taxon>Bacillati</taxon>
        <taxon>Cyanobacteriota</taxon>
        <taxon>Cyanophyceae</taxon>
        <taxon>Gloeobacterales</taxon>
        <taxon>Gloeobacteraceae</taxon>
        <taxon>Gloeobacter</taxon>
        <taxon>Gloeobacter morelensis</taxon>
    </lineage>
</organism>
<dbReference type="EMBL" id="CP063845">
    <property type="protein sequence ID" value="UFP94939.1"/>
    <property type="molecule type" value="Genomic_DNA"/>
</dbReference>
<evidence type="ECO:0000313" key="3">
    <source>
        <dbReference type="Proteomes" id="UP001054846"/>
    </source>
</evidence>
<sequence>MSNCHFGRFLAAAALAQGTLLSAAVQAGPVFEVAQVPAERRPEVVQINSFVVTPSDKYEPGTKLMFKVEGTANSKVFLTIPGSTDPLPMEEVKPGVYERSYVVKREGDQIERFTNVRADLKRGTNVTTATLKLGEPAVTPGQGQRK</sequence>
<evidence type="ECO:0000313" key="2">
    <source>
        <dbReference type="EMBL" id="UFP94939.1"/>
    </source>
</evidence>